<evidence type="ECO:0000313" key="13">
    <source>
        <dbReference type="Proteomes" id="UP001501011"/>
    </source>
</evidence>
<evidence type="ECO:0000256" key="4">
    <source>
        <dbReference type="ARBA" id="ARBA00022801"/>
    </source>
</evidence>
<feature type="transmembrane region" description="Helical" evidence="9">
    <location>
        <begin position="616"/>
        <end position="633"/>
    </location>
</feature>
<evidence type="ECO:0000256" key="1">
    <source>
        <dbReference type="ARBA" id="ARBA00001947"/>
    </source>
</evidence>
<dbReference type="Pfam" id="PF00246">
    <property type="entry name" value="Peptidase_M14"/>
    <property type="match status" value="1"/>
</dbReference>
<evidence type="ECO:0000256" key="7">
    <source>
        <dbReference type="PROSITE-ProRule" id="PRU01379"/>
    </source>
</evidence>
<evidence type="ECO:0000256" key="3">
    <source>
        <dbReference type="ARBA" id="ARBA00022670"/>
    </source>
</evidence>
<keyword evidence="13" id="KW-1185">Reference proteome</keyword>
<organism evidence="12 13">
    <name type="scientific">Kangiella marina</name>
    <dbReference type="NCBI Taxonomy" id="1079178"/>
    <lineage>
        <taxon>Bacteria</taxon>
        <taxon>Pseudomonadati</taxon>
        <taxon>Pseudomonadota</taxon>
        <taxon>Gammaproteobacteria</taxon>
        <taxon>Kangiellales</taxon>
        <taxon>Kangiellaceae</taxon>
        <taxon>Kangiella</taxon>
    </lineage>
</organism>
<keyword evidence="4" id="KW-0378">Hydrolase</keyword>
<dbReference type="PANTHER" id="PTHR11705:SF143">
    <property type="entry name" value="SLL0236 PROTEIN"/>
    <property type="match status" value="1"/>
</dbReference>
<feature type="compositionally biased region" description="Polar residues" evidence="8">
    <location>
        <begin position="180"/>
        <end position="193"/>
    </location>
</feature>
<keyword evidence="9" id="KW-0812">Transmembrane</keyword>
<dbReference type="SUPFAM" id="SSF53187">
    <property type="entry name" value="Zn-dependent exopeptidases"/>
    <property type="match status" value="1"/>
</dbReference>
<dbReference type="Proteomes" id="UP001501011">
    <property type="component" value="Unassembled WGS sequence"/>
</dbReference>
<feature type="active site" description="Proton donor/acceptor" evidence="7">
    <location>
        <position position="351"/>
    </location>
</feature>
<dbReference type="EMBL" id="BAABFV010000001">
    <property type="protein sequence ID" value="GAA4356862.1"/>
    <property type="molecule type" value="Genomic_DNA"/>
</dbReference>
<dbReference type="InterPro" id="IPR000834">
    <property type="entry name" value="Peptidase_M14"/>
</dbReference>
<proteinExistence type="inferred from homology"/>
<accession>A0ABP8IDS5</accession>
<reference evidence="13" key="1">
    <citation type="journal article" date="2019" name="Int. J. Syst. Evol. Microbiol.">
        <title>The Global Catalogue of Microorganisms (GCM) 10K type strain sequencing project: providing services to taxonomists for standard genome sequencing and annotation.</title>
        <authorList>
            <consortium name="The Broad Institute Genomics Platform"/>
            <consortium name="The Broad Institute Genome Sequencing Center for Infectious Disease"/>
            <person name="Wu L."/>
            <person name="Ma J."/>
        </authorList>
    </citation>
    <scope>NUCLEOTIDE SEQUENCE [LARGE SCALE GENOMIC DNA]</scope>
    <source>
        <strain evidence="13">JCM 17728</strain>
    </source>
</reference>
<comment type="similarity">
    <text evidence="2 7">Belongs to the peptidase M14 family.</text>
</comment>
<name>A0ABP8IDS5_9GAMM</name>
<evidence type="ECO:0000259" key="11">
    <source>
        <dbReference type="PROSITE" id="PS52035"/>
    </source>
</evidence>
<evidence type="ECO:0000256" key="2">
    <source>
        <dbReference type="ARBA" id="ARBA00005988"/>
    </source>
</evidence>
<keyword evidence="9" id="KW-0472">Membrane</keyword>
<evidence type="ECO:0000256" key="9">
    <source>
        <dbReference type="SAM" id="Phobius"/>
    </source>
</evidence>
<evidence type="ECO:0000313" key="12">
    <source>
        <dbReference type="EMBL" id="GAA4356862.1"/>
    </source>
</evidence>
<evidence type="ECO:0000256" key="6">
    <source>
        <dbReference type="ARBA" id="ARBA00023049"/>
    </source>
</evidence>
<sequence length="638" mass="68762">MVTITTKFKAAAALVSMALITANTSRAEVLNYTENTNSSNELAIGYPVPIPVDSLTAVDGFRTYDSLHSQHQSLAVTHAEISSTIVGQTENSRDIYAYLFSDADNQTNNGQTEAAFFINGTIHAREWQSPEVVTELMEQLAEKKNDQSVVQYLLDNTNIVILPVMNVDGFLQTQRFPTQVTQTPGTNASSSPAQKFAQPRDGRMRRKNMPNVDEVLSTEGDRLNGVDLNRNGTVFFGVQPDNSTPSSLIYGGPSAQSESETQALLAAAQLGPRNRLRFYQDTHSFSRVLFVPQPSNTRRNAITNSLASKFQSTTQAQGANYFPVIDQVGSGIPTTADYFAYTDLIPTWTLEIEPPQGFANEPNGGAFYGGTGASHSGFIMPDSEIGRTRDQLAPAQILMFYHQAGPAHVTNVRLVDSDGNDVYAASWSSGNTGRNLNVATNNTLNGGETYSLYVSFSKPMRVRNSSGSITQYTGQSATLRPSVSISGNGGSGNFTRNISVSNSNWLNADVDGFSFDQYHDDAFKVDFTLPTDIPVSSNAGSTSIAINISAQDLAGLSLDADPSTVVDWNSGAWIRYENSDGQAGDSGGIDSSYNLSVSNQGLTLTEPQSSGGGGGSFSWSLVTLLSLFGLIGWKRRYH</sequence>
<evidence type="ECO:0000256" key="8">
    <source>
        <dbReference type="SAM" id="MobiDB-lite"/>
    </source>
</evidence>
<feature type="domain" description="Peptidase M14" evidence="11">
    <location>
        <begin position="60"/>
        <end position="376"/>
    </location>
</feature>
<feature type="signal peptide" evidence="10">
    <location>
        <begin position="1"/>
        <end position="27"/>
    </location>
</feature>
<comment type="caution">
    <text evidence="12">The sequence shown here is derived from an EMBL/GenBank/DDBJ whole genome shotgun (WGS) entry which is preliminary data.</text>
</comment>
<evidence type="ECO:0000256" key="10">
    <source>
        <dbReference type="SAM" id="SignalP"/>
    </source>
</evidence>
<dbReference type="SMART" id="SM00631">
    <property type="entry name" value="Zn_pept"/>
    <property type="match status" value="1"/>
</dbReference>
<dbReference type="PANTHER" id="PTHR11705">
    <property type="entry name" value="PROTEASE FAMILY M14 CARBOXYPEPTIDASE A,B"/>
    <property type="match status" value="1"/>
</dbReference>
<protein>
    <recommendedName>
        <fullName evidence="11">Peptidase M14 domain-containing protein</fullName>
    </recommendedName>
</protein>
<dbReference type="Gene3D" id="3.40.630.10">
    <property type="entry name" value="Zn peptidases"/>
    <property type="match status" value="1"/>
</dbReference>
<keyword evidence="9" id="KW-1133">Transmembrane helix</keyword>
<keyword evidence="10" id="KW-0732">Signal</keyword>
<dbReference type="RefSeq" id="WP_345291645.1">
    <property type="nucleotide sequence ID" value="NZ_BAABFV010000001.1"/>
</dbReference>
<feature type="chain" id="PRO_5045745990" description="Peptidase M14 domain-containing protein" evidence="10">
    <location>
        <begin position="28"/>
        <end position="638"/>
    </location>
</feature>
<keyword evidence="6" id="KW-0482">Metalloprotease</keyword>
<keyword evidence="5" id="KW-0862">Zinc</keyword>
<keyword evidence="3" id="KW-0645">Protease</keyword>
<dbReference type="PROSITE" id="PS52035">
    <property type="entry name" value="PEPTIDASE_M14"/>
    <property type="match status" value="1"/>
</dbReference>
<evidence type="ECO:0000256" key="5">
    <source>
        <dbReference type="ARBA" id="ARBA00022833"/>
    </source>
</evidence>
<comment type="cofactor">
    <cofactor evidence="1">
        <name>Zn(2+)</name>
        <dbReference type="ChEBI" id="CHEBI:29105"/>
    </cofactor>
</comment>
<feature type="region of interest" description="Disordered" evidence="8">
    <location>
        <begin position="180"/>
        <end position="206"/>
    </location>
</feature>
<gene>
    <name evidence="12" type="ORF">GCM10023151_05240</name>
</gene>